<dbReference type="PANTHER" id="PTHR20883:SF46">
    <property type="entry name" value="PHYTANOYL-COA HYDROXYLASE"/>
    <property type="match status" value="1"/>
</dbReference>
<proteinExistence type="predicted"/>
<dbReference type="Gene3D" id="2.60.120.620">
    <property type="entry name" value="q2cbj1_9rhob like domain"/>
    <property type="match status" value="1"/>
</dbReference>
<sequence>YQTFGYIIMRNVFTPAEIKTMQREFDTAMARTDDFTPTDGESTHTHAIMLGDDTPFFASLNEDQRICGPAQQTMGDDAVLWEWQGYRYCMFKGTFWHANDGDPTFGRYKYGARFQWPLFEPVAADTGALRIIPGSHLPEFQWQLRKADAAGLLDPIEDVGAVVCAAELGDVVAFDTRVYHASAPYHRERRVFSAIYAHFPETQEETAVTAPGFPRGQEQWQQWRANKPDSSFRHRWEALVARMQEMQKTCGYR</sequence>
<dbReference type="EMBL" id="UINC01189546">
    <property type="protein sequence ID" value="SVE03286.1"/>
    <property type="molecule type" value="Genomic_DNA"/>
</dbReference>
<dbReference type="AlphaFoldDB" id="A0A383A5Z1"/>
<accession>A0A383A5Z1</accession>
<evidence type="ECO:0000313" key="1">
    <source>
        <dbReference type="EMBL" id="SVE03286.1"/>
    </source>
</evidence>
<evidence type="ECO:0008006" key="2">
    <source>
        <dbReference type="Google" id="ProtNLM"/>
    </source>
</evidence>
<gene>
    <name evidence="1" type="ORF">METZ01_LOCUS456140</name>
</gene>
<protein>
    <recommendedName>
        <fullName evidence="2">Phytanoyl-CoA dioxygenase family protein</fullName>
    </recommendedName>
</protein>
<organism evidence="1">
    <name type="scientific">marine metagenome</name>
    <dbReference type="NCBI Taxonomy" id="408172"/>
    <lineage>
        <taxon>unclassified sequences</taxon>
        <taxon>metagenomes</taxon>
        <taxon>ecological metagenomes</taxon>
    </lineage>
</organism>
<feature type="non-terminal residue" evidence="1">
    <location>
        <position position="1"/>
    </location>
</feature>
<dbReference type="PANTHER" id="PTHR20883">
    <property type="entry name" value="PHYTANOYL-COA DIOXYGENASE DOMAIN CONTAINING 1"/>
    <property type="match status" value="1"/>
</dbReference>
<dbReference type="InterPro" id="IPR008775">
    <property type="entry name" value="Phytyl_CoA_dOase-like"/>
</dbReference>
<dbReference type="Pfam" id="PF05721">
    <property type="entry name" value="PhyH"/>
    <property type="match status" value="1"/>
</dbReference>
<reference evidence="1" key="1">
    <citation type="submission" date="2018-05" db="EMBL/GenBank/DDBJ databases">
        <authorList>
            <person name="Lanie J.A."/>
            <person name="Ng W.-L."/>
            <person name="Kazmierczak K.M."/>
            <person name="Andrzejewski T.M."/>
            <person name="Davidsen T.M."/>
            <person name="Wayne K.J."/>
            <person name="Tettelin H."/>
            <person name="Glass J.I."/>
            <person name="Rusch D."/>
            <person name="Podicherti R."/>
            <person name="Tsui H.-C.T."/>
            <person name="Winkler M.E."/>
        </authorList>
    </citation>
    <scope>NUCLEOTIDE SEQUENCE</scope>
</reference>
<dbReference type="SUPFAM" id="SSF51197">
    <property type="entry name" value="Clavaminate synthase-like"/>
    <property type="match status" value="1"/>
</dbReference>
<feature type="non-terminal residue" evidence="1">
    <location>
        <position position="253"/>
    </location>
</feature>
<name>A0A383A5Z1_9ZZZZ</name>